<evidence type="ECO:0000259" key="2">
    <source>
        <dbReference type="Pfam" id="PF23324"/>
    </source>
</evidence>
<dbReference type="OrthoDB" id="1900495at2759"/>
<evidence type="ECO:0000256" key="1">
    <source>
        <dbReference type="SAM" id="MobiDB-lite"/>
    </source>
</evidence>
<dbReference type="PANTHER" id="PTHR34272">
    <property type="entry name" value="EXPRESSED PROTEIN"/>
    <property type="match status" value="1"/>
</dbReference>
<feature type="region of interest" description="Disordered" evidence="1">
    <location>
        <begin position="78"/>
        <end position="122"/>
    </location>
</feature>
<gene>
    <name evidence="3" type="ORF">F3Y22_tig00110831pilonHSYRG00458</name>
</gene>
<dbReference type="Proteomes" id="UP000436088">
    <property type="component" value="Unassembled WGS sequence"/>
</dbReference>
<evidence type="ECO:0000313" key="3">
    <source>
        <dbReference type="EMBL" id="KAE8692689.1"/>
    </source>
</evidence>
<organism evidence="3 4">
    <name type="scientific">Hibiscus syriacus</name>
    <name type="common">Rose of Sharon</name>
    <dbReference type="NCBI Taxonomy" id="106335"/>
    <lineage>
        <taxon>Eukaryota</taxon>
        <taxon>Viridiplantae</taxon>
        <taxon>Streptophyta</taxon>
        <taxon>Embryophyta</taxon>
        <taxon>Tracheophyta</taxon>
        <taxon>Spermatophyta</taxon>
        <taxon>Magnoliopsida</taxon>
        <taxon>eudicotyledons</taxon>
        <taxon>Gunneridae</taxon>
        <taxon>Pentapetalae</taxon>
        <taxon>rosids</taxon>
        <taxon>malvids</taxon>
        <taxon>Malvales</taxon>
        <taxon>Malvaceae</taxon>
        <taxon>Malvoideae</taxon>
        <taxon>Hibiscus</taxon>
    </lineage>
</organism>
<dbReference type="AlphaFoldDB" id="A0A6A2ZN07"/>
<dbReference type="EMBL" id="VEPZ02001131">
    <property type="protein sequence ID" value="KAE8692689.1"/>
    <property type="molecule type" value="Genomic_DNA"/>
</dbReference>
<reference evidence="3" key="1">
    <citation type="submission" date="2019-09" db="EMBL/GenBank/DDBJ databases">
        <title>Draft genome information of white flower Hibiscus syriacus.</title>
        <authorList>
            <person name="Kim Y.-M."/>
        </authorList>
    </citation>
    <scope>NUCLEOTIDE SEQUENCE [LARGE SCALE GENOMIC DNA]</scope>
    <source>
        <strain evidence="3">YM2019G1</strain>
    </source>
</reference>
<comment type="caution">
    <text evidence="3">The sequence shown here is derived from an EMBL/GenBank/DDBJ whole genome shotgun (WGS) entry which is preliminary data.</text>
</comment>
<sequence>MGDEQDDNLELRLSISPRPSSRATPVAVTLPVQVSPQQETLRMVSLPSPVQTLLYESPTSHPLQLSANHHLYAPSEEISFSPSPEEVPRSGAITGAVPSRNVRNRRNSTTNAPRRGKSETIEPPYPWATNHRAMVHDLQHLLSNGIRTITGDVQCKRCERQYQMEYDLIEKFTEIGGYIARNKHSMHDRAPPVWCNPVLPKCRFCGQENSAKPVISSKKRAINWLFLLLGQMIGCCTLEHLKYFCKHTNLHRTAAKDRVIYLAYLCLCKQLDPTGPFDREF</sequence>
<proteinExistence type="predicted"/>
<dbReference type="Pfam" id="PF23324">
    <property type="entry name" value="DUF7086"/>
    <property type="match status" value="1"/>
</dbReference>
<feature type="domain" description="DUF7086" evidence="2">
    <location>
        <begin position="138"/>
        <end position="271"/>
    </location>
</feature>
<dbReference type="InterPro" id="IPR055513">
    <property type="entry name" value="DUF7086"/>
</dbReference>
<evidence type="ECO:0000313" key="4">
    <source>
        <dbReference type="Proteomes" id="UP000436088"/>
    </source>
</evidence>
<dbReference type="PANTHER" id="PTHR34272:SF1">
    <property type="entry name" value="EXPRESSED PROTEIN"/>
    <property type="match status" value="1"/>
</dbReference>
<name>A0A6A2ZN07_HIBSY</name>
<feature type="compositionally biased region" description="Low complexity" evidence="1">
    <location>
        <begin position="11"/>
        <end position="22"/>
    </location>
</feature>
<keyword evidence="4" id="KW-1185">Reference proteome</keyword>
<feature type="region of interest" description="Disordered" evidence="1">
    <location>
        <begin position="1"/>
        <end position="24"/>
    </location>
</feature>
<accession>A0A6A2ZN07</accession>
<protein>
    <recommendedName>
        <fullName evidence="2">DUF7086 domain-containing protein</fullName>
    </recommendedName>
</protein>